<dbReference type="Gene3D" id="1.20.1250.20">
    <property type="entry name" value="MFS general substrate transporter like domains"/>
    <property type="match status" value="2"/>
</dbReference>
<keyword evidence="6 7" id="KW-0472">Membrane</keyword>
<reference evidence="9 10" key="1">
    <citation type="submission" date="2020-02" db="EMBL/GenBank/DDBJ databases">
        <title>Sequencing the genomes of 1000 actinobacteria strains.</title>
        <authorList>
            <person name="Klenk H.-P."/>
        </authorList>
    </citation>
    <scope>NUCLEOTIDE SEQUENCE [LARGE SCALE GENOMIC DNA]</scope>
    <source>
        <strain evidence="9 10">DSM 19609</strain>
    </source>
</reference>
<evidence type="ECO:0000256" key="5">
    <source>
        <dbReference type="ARBA" id="ARBA00022989"/>
    </source>
</evidence>
<keyword evidence="10" id="KW-1185">Reference proteome</keyword>
<accession>A0ABX0SAJ5</accession>
<evidence type="ECO:0000256" key="4">
    <source>
        <dbReference type="ARBA" id="ARBA00022692"/>
    </source>
</evidence>
<dbReference type="InterPro" id="IPR020846">
    <property type="entry name" value="MFS_dom"/>
</dbReference>
<dbReference type="InterPro" id="IPR036259">
    <property type="entry name" value="MFS_trans_sf"/>
</dbReference>
<evidence type="ECO:0000313" key="10">
    <source>
        <dbReference type="Proteomes" id="UP000749311"/>
    </source>
</evidence>
<keyword evidence="2" id="KW-0813">Transport</keyword>
<evidence type="ECO:0000313" key="9">
    <source>
        <dbReference type="EMBL" id="NIH55423.1"/>
    </source>
</evidence>
<dbReference type="InterPro" id="IPR005828">
    <property type="entry name" value="MFS_sugar_transport-like"/>
</dbReference>
<feature type="transmembrane region" description="Helical" evidence="7">
    <location>
        <begin position="117"/>
        <end position="137"/>
    </location>
</feature>
<comment type="caution">
    <text evidence="9">The sequence shown here is derived from an EMBL/GenBank/DDBJ whole genome shotgun (WGS) entry which is preliminary data.</text>
</comment>
<keyword evidence="4 7" id="KW-0812">Transmembrane</keyword>
<feature type="transmembrane region" description="Helical" evidence="7">
    <location>
        <begin position="158"/>
        <end position="181"/>
    </location>
</feature>
<feature type="domain" description="Major facilitator superfamily (MFS) profile" evidence="8">
    <location>
        <begin position="20"/>
        <end position="442"/>
    </location>
</feature>
<keyword evidence="3" id="KW-1003">Cell membrane</keyword>
<feature type="transmembrane region" description="Helical" evidence="7">
    <location>
        <begin position="193"/>
        <end position="212"/>
    </location>
</feature>
<evidence type="ECO:0000256" key="6">
    <source>
        <dbReference type="ARBA" id="ARBA00023136"/>
    </source>
</evidence>
<dbReference type="Proteomes" id="UP000749311">
    <property type="component" value="Unassembled WGS sequence"/>
</dbReference>
<evidence type="ECO:0000256" key="3">
    <source>
        <dbReference type="ARBA" id="ARBA00022475"/>
    </source>
</evidence>
<dbReference type="SUPFAM" id="SSF103473">
    <property type="entry name" value="MFS general substrate transporter"/>
    <property type="match status" value="1"/>
</dbReference>
<evidence type="ECO:0000259" key="8">
    <source>
        <dbReference type="PROSITE" id="PS50850"/>
    </source>
</evidence>
<gene>
    <name evidence="9" type="ORF">FB473_000068</name>
</gene>
<dbReference type="PROSITE" id="PS50850">
    <property type="entry name" value="MFS"/>
    <property type="match status" value="1"/>
</dbReference>
<evidence type="ECO:0000256" key="1">
    <source>
        <dbReference type="ARBA" id="ARBA00004651"/>
    </source>
</evidence>
<dbReference type="InterPro" id="IPR005829">
    <property type="entry name" value="Sugar_transporter_CS"/>
</dbReference>
<feature type="transmembrane region" description="Helical" evidence="7">
    <location>
        <begin position="417"/>
        <end position="437"/>
    </location>
</feature>
<dbReference type="CDD" id="cd17369">
    <property type="entry name" value="MFS_ShiA_like"/>
    <property type="match status" value="1"/>
</dbReference>
<organism evidence="9 10">
    <name type="scientific">Brooklawnia cerclae</name>
    <dbReference type="NCBI Taxonomy" id="349934"/>
    <lineage>
        <taxon>Bacteria</taxon>
        <taxon>Bacillati</taxon>
        <taxon>Actinomycetota</taxon>
        <taxon>Actinomycetes</taxon>
        <taxon>Propionibacteriales</taxon>
        <taxon>Propionibacteriaceae</taxon>
        <taxon>Brooklawnia</taxon>
    </lineage>
</organism>
<dbReference type="RefSeq" id="WP_167163781.1">
    <property type="nucleotide sequence ID" value="NZ_BAAAOO010000018.1"/>
</dbReference>
<feature type="transmembrane region" description="Helical" evidence="7">
    <location>
        <begin position="297"/>
        <end position="318"/>
    </location>
</feature>
<dbReference type="Pfam" id="PF00083">
    <property type="entry name" value="Sugar_tr"/>
    <property type="match status" value="1"/>
</dbReference>
<dbReference type="PANTHER" id="PTHR43045">
    <property type="entry name" value="SHIKIMATE TRANSPORTER"/>
    <property type="match status" value="1"/>
</dbReference>
<sequence>MSTTVTSDTSQYSMKDIIRAAVSGWAGTALEYVDFQLYGLAAALVFNHLFFPGAAPGVAVVAAIATYATGYFVRPLGALFFGRMGDRYGRKHVLVVTIILMGSATTLIGVLPTYEQIGIAAPILLVCLRLLQGFGAGGELSGASVLMCEYSPANRRGLVGSLVGLGTNSGTFLASGIWSLLIAVLPSEDLMSWGWRIPFLGSCLILAFALWVRRKLKESPVFVRLEQAGVVEGSGDAEGEAATALPGADEKKSHSGMRAVVIAFLLRFGMSGNYGIITVSLVAYLATNLGVDKSVGANALMIGSVASFAVVPLVGTLSDRIGRRLSYIIFSIVTIVLIVPTMLLINSVAIPLVFVGFVAIYTLGPQTLTAVEPATLAEVFGARNRFTRMAVTREFGGFGVGLGSLLASSLIAWTGHWWAVAIEMLVFALCALGAGIAMREVAGRDLTDLRDGA</sequence>
<protein>
    <submittedName>
        <fullName evidence="9">MHS family metabolite:H+ symporter-like MFS transporter</fullName>
    </submittedName>
</protein>
<proteinExistence type="predicted"/>
<feature type="transmembrane region" description="Helical" evidence="7">
    <location>
        <begin position="325"/>
        <end position="345"/>
    </location>
</feature>
<keyword evidence="5 7" id="KW-1133">Transmembrane helix</keyword>
<dbReference type="PANTHER" id="PTHR43045:SF4">
    <property type="entry name" value="TRANSPORTER YDFJ-RELATED"/>
    <property type="match status" value="1"/>
</dbReference>
<comment type="subcellular location">
    <subcellularLocation>
        <location evidence="1">Cell membrane</location>
        <topology evidence="1">Multi-pass membrane protein</topology>
    </subcellularLocation>
</comment>
<evidence type="ECO:0000256" key="2">
    <source>
        <dbReference type="ARBA" id="ARBA00022448"/>
    </source>
</evidence>
<dbReference type="EMBL" id="JAAMOZ010000001">
    <property type="protein sequence ID" value="NIH55423.1"/>
    <property type="molecule type" value="Genomic_DNA"/>
</dbReference>
<dbReference type="PROSITE" id="PS00217">
    <property type="entry name" value="SUGAR_TRANSPORT_2"/>
    <property type="match status" value="1"/>
</dbReference>
<feature type="transmembrane region" description="Helical" evidence="7">
    <location>
        <begin position="93"/>
        <end position="111"/>
    </location>
</feature>
<dbReference type="PROSITE" id="PS00216">
    <property type="entry name" value="SUGAR_TRANSPORT_1"/>
    <property type="match status" value="1"/>
</dbReference>
<evidence type="ECO:0000256" key="7">
    <source>
        <dbReference type="SAM" id="Phobius"/>
    </source>
</evidence>
<feature type="transmembrane region" description="Helical" evidence="7">
    <location>
        <begin position="351"/>
        <end position="371"/>
    </location>
</feature>
<feature type="transmembrane region" description="Helical" evidence="7">
    <location>
        <begin position="391"/>
        <end position="411"/>
    </location>
</feature>
<feature type="transmembrane region" description="Helical" evidence="7">
    <location>
        <begin position="260"/>
        <end position="285"/>
    </location>
</feature>
<feature type="transmembrane region" description="Helical" evidence="7">
    <location>
        <begin position="49"/>
        <end position="73"/>
    </location>
</feature>
<name>A0ABX0SAJ5_9ACTN</name>